<dbReference type="Proteomes" id="UP000664034">
    <property type="component" value="Unassembled WGS sequence"/>
</dbReference>
<comment type="caution">
    <text evidence="1">The sequence shown here is derived from an EMBL/GenBank/DDBJ whole genome shotgun (WGS) entry which is preliminary data.</text>
</comment>
<evidence type="ECO:0000313" key="1">
    <source>
        <dbReference type="EMBL" id="MBO0939025.1"/>
    </source>
</evidence>
<dbReference type="RefSeq" id="WP_207366562.1">
    <property type="nucleotide sequence ID" value="NZ_JAFMYV010000012.1"/>
</dbReference>
<dbReference type="AlphaFoldDB" id="A0A939K7U8"/>
<evidence type="ECO:0000313" key="2">
    <source>
        <dbReference type="Proteomes" id="UP000664034"/>
    </source>
</evidence>
<dbReference type="EMBL" id="JAFMYV010000012">
    <property type="protein sequence ID" value="MBO0939025.1"/>
    <property type="molecule type" value="Genomic_DNA"/>
</dbReference>
<sequence length="195" mass="21918">MARLNYPNRSLRQWPFRPTRWLLLGVGAWLNACAPTAPVHTHRAADDSEYYVQAVPDDIINRRILPDPIGGLGHSNDPQLRVTDMRLTAQYTVLYLTFDHTAAGFGNNAGTEISIDPKAKLLAPDGKSTFAFVKAEGIPLSPESRKVEANDKVKFVLYFERLTPGIEEFALYEGEDTSTLSFWRVTDMHIENPEN</sequence>
<proteinExistence type="predicted"/>
<organism evidence="1 2">
    <name type="scientific">Fibrella rubiginis</name>
    <dbReference type="NCBI Taxonomy" id="2817060"/>
    <lineage>
        <taxon>Bacteria</taxon>
        <taxon>Pseudomonadati</taxon>
        <taxon>Bacteroidota</taxon>
        <taxon>Cytophagia</taxon>
        <taxon>Cytophagales</taxon>
        <taxon>Spirosomataceae</taxon>
        <taxon>Fibrella</taxon>
    </lineage>
</organism>
<name>A0A939K7U8_9BACT</name>
<protein>
    <submittedName>
        <fullName evidence="1">Uncharacterized protein</fullName>
    </submittedName>
</protein>
<gene>
    <name evidence="1" type="ORF">J2I47_20900</name>
</gene>
<reference evidence="1" key="1">
    <citation type="submission" date="2021-03" db="EMBL/GenBank/DDBJ databases">
        <title>Fibrella sp. HMF5335 genome sequencing and assembly.</title>
        <authorList>
            <person name="Kang H."/>
            <person name="Kim H."/>
            <person name="Bae S."/>
            <person name="Joh K."/>
        </authorList>
    </citation>
    <scope>NUCLEOTIDE SEQUENCE</scope>
    <source>
        <strain evidence="1">HMF5335</strain>
    </source>
</reference>
<keyword evidence="2" id="KW-1185">Reference proteome</keyword>
<accession>A0A939K7U8</accession>